<organism evidence="14 15">
    <name type="scientific">Muricaecibacterium torontonense</name>
    <dbReference type="NCBI Taxonomy" id="3032871"/>
    <lineage>
        <taxon>Bacteria</taxon>
        <taxon>Bacillati</taxon>
        <taxon>Actinomycetota</taxon>
        <taxon>Coriobacteriia</taxon>
        <taxon>Coriobacteriales</taxon>
        <taxon>Atopobiaceae</taxon>
        <taxon>Muricaecibacterium</taxon>
    </lineage>
</organism>
<dbReference type="PANTHER" id="PTHR11113:SF14">
    <property type="entry name" value="N-ACETYLGLUCOSAMINE-6-PHOSPHATE DEACETYLASE"/>
    <property type="match status" value="1"/>
</dbReference>
<feature type="binding site" evidence="12">
    <location>
        <position position="193"/>
    </location>
    <ligand>
        <name>Zn(2+)</name>
        <dbReference type="ChEBI" id="CHEBI:29105"/>
    </ligand>
</feature>
<feature type="binding site" evidence="12">
    <location>
        <position position="214"/>
    </location>
    <ligand>
        <name>Zn(2+)</name>
        <dbReference type="ChEBI" id="CHEBI:29105"/>
    </ligand>
</feature>
<evidence type="ECO:0000313" key="14">
    <source>
        <dbReference type="EMBL" id="TGY63326.1"/>
    </source>
</evidence>
<dbReference type="OrthoDB" id="9776488at2"/>
<dbReference type="Gene3D" id="2.30.40.10">
    <property type="entry name" value="Urease, subunit C, domain 1"/>
    <property type="match status" value="1"/>
</dbReference>
<keyword evidence="5 9" id="KW-0378">Hydrolase</keyword>
<keyword evidence="6 9" id="KW-0119">Carbohydrate metabolism</keyword>
<dbReference type="AlphaFoldDB" id="A0A4S2F2Y4"/>
<feature type="binding site" evidence="11">
    <location>
        <position position="249"/>
    </location>
    <ligand>
        <name>substrate</name>
    </ligand>
</feature>
<comment type="catalytic activity">
    <reaction evidence="7">
        <text>N-acetyl-D-glucosamine 6-phosphate + H2O = D-glucosamine 6-phosphate + acetate</text>
        <dbReference type="Rhea" id="RHEA:22936"/>
        <dbReference type="ChEBI" id="CHEBI:15377"/>
        <dbReference type="ChEBI" id="CHEBI:30089"/>
        <dbReference type="ChEBI" id="CHEBI:57513"/>
        <dbReference type="ChEBI" id="CHEBI:58725"/>
        <dbReference type="EC" id="3.5.1.25"/>
    </reaction>
</comment>
<comment type="pathway">
    <text evidence="8">Amino-sugar metabolism; N-acetylneuraminate degradation; D-fructose 6-phosphate from N-acetylneuraminate: step 4/5.</text>
</comment>
<evidence type="ECO:0000313" key="15">
    <source>
        <dbReference type="Proteomes" id="UP000310263"/>
    </source>
</evidence>
<evidence type="ECO:0000256" key="9">
    <source>
        <dbReference type="PIRNR" id="PIRNR038994"/>
    </source>
</evidence>
<feature type="binding site" evidence="11">
    <location>
        <begin position="306"/>
        <end position="308"/>
    </location>
    <ligand>
        <name>substrate</name>
    </ligand>
</feature>
<sequence length="383" mass="40226">MSTFAIHANSFFLPSGPTGPGYLTVHDGVFGAFSTQMPANADRIDERDWVAPGLVDTHIHGFDGHDVMDLSAEGLDAIAAGLVRNGCTSFFPTTLTAPTERIAEACTIAAAHVNKPKTARVQGIYLEGPWFSEKYKGAQNPAYMGNPDIHVLEHWMECADGLTFKIALAPENDGASDFIAQATAMGAIVALGHSNATYEEARCAVDAGATVFVHTYNAMSPLHHREPGMVGAALTCPNVYDELICDGNHVNPVSVNVVMRARGKDQVCLITDCLAAGGMPEGDYVMEGLPIVVKDGQARLKEGGNLAGSIVGLCQCVKNVVDWGLATPAEAVAMASIVPAKSVGIDDVCGAIKPGRDADLACFTSSMELEATYVGGEVAWSAL</sequence>
<keyword evidence="4 12" id="KW-0479">Metal-binding</keyword>
<comment type="cofactor">
    <cofactor evidence="12">
        <name>a divalent metal cation</name>
        <dbReference type="ChEBI" id="CHEBI:60240"/>
    </cofactor>
    <text evidence="12">Binds 1 divalent metal cation per subunit.</text>
</comment>
<dbReference type="CDD" id="cd00854">
    <property type="entry name" value="NagA"/>
    <property type="match status" value="1"/>
</dbReference>
<evidence type="ECO:0000256" key="1">
    <source>
        <dbReference type="ARBA" id="ARBA00010716"/>
    </source>
</evidence>
<feature type="binding site" evidence="11">
    <location>
        <begin position="217"/>
        <end position="218"/>
    </location>
    <ligand>
        <name>substrate</name>
    </ligand>
</feature>
<gene>
    <name evidence="14" type="primary">nagA</name>
    <name evidence="14" type="ORF">E5334_02160</name>
</gene>
<feature type="active site" description="Proton donor/acceptor" evidence="10">
    <location>
        <position position="272"/>
    </location>
</feature>
<proteinExistence type="inferred from homology"/>
<evidence type="ECO:0000256" key="6">
    <source>
        <dbReference type="ARBA" id="ARBA00023277"/>
    </source>
</evidence>
<dbReference type="EMBL" id="SRYE01000001">
    <property type="protein sequence ID" value="TGY63326.1"/>
    <property type="molecule type" value="Genomic_DNA"/>
</dbReference>
<dbReference type="InterPro" id="IPR003764">
    <property type="entry name" value="GlcNAc_6-P_deAcase"/>
</dbReference>
<evidence type="ECO:0000256" key="7">
    <source>
        <dbReference type="ARBA" id="ARBA00047647"/>
    </source>
</evidence>
<feature type="binding site" evidence="12">
    <location>
        <position position="127"/>
    </location>
    <ligand>
        <name>Zn(2+)</name>
        <dbReference type="ChEBI" id="CHEBI:29105"/>
    </ligand>
</feature>
<evidence type="ECO:0000256" key="2">
    <source>
        <dbReference type="ARBA" id="ARBA00011899"/>
    </source>
</evidence>
<dbReference type="GO" id="GO:0006046">
    <property type="term" value="P:N-acetylglucosamine catabolic process"/>
    <property type="evidence" value="ECO:0007669"/>
    <property type="project" value="TreeGrafter"/>
</dbReference>
<dbReference type="Gene3D" id="3.20.20.140">
    <property type="entry name" value="Metal-dependent hydrolases"/>
    <property type="match status" value="1"/>
</dbReference>
<dbReference type="PANTHER" id="PTHR11113">
    <property type="entry name" value="N-ACETYLGLUCOSAMINE-6-PHOSPHATE DEACETYLASE"/>
    <property type="match status" value="1"/>
</dbReference>
<evidence type="ECO:0000256" key="11">
    <source>
        <dbReference type="PIRSR" id="PIRSR038994-2"/>
    </source>
</evidence>
<reference evidence="14 15" key="1">
    <citation type="submission" date="2019-04" db="EMBL/GenBank/DDBJ databases">
        <title>Microbes associate with the intestines of laboratory mice.</title>
        <authorList>
            <person name="Navarre W."/>
            <person name="Wong E."/>
            <person name="Huang K."/>
            <person name="Tropini C."/>
            <person name="Ng K."/>
            <person name="Yu B."/>
        </authorList>
    </citation>
    <scope>NUCLEOTIDE SEQUENCE [LARGE SCALE GENOMIC DNA]</scope>
    <source>
        <strain evidence="14 15">NM07_P-09</strain>
    </source>
</reference>
<accession>A0A4S2F2Y4</accession>
<comment type="caution">
    <text evidence="14">The sequence shown here is derived from an EMBL/GenBank/DDBJ whole genome shotgun (WGS) entry which is preliminary data.</text>
</comment>
<protein>
    <recommendedName>
        <fullName evidence="3">N-acetylglucosamine-6-phosphate deacetylase</fullName>
        <ecNumber evidence="2">3.5.1.25</ecNumber>
    </recommendedName>
</protein>
<evidence type="ECO:0000256" key="12">
    <source>
        <dbReference type="PIRSR" id="PIRSR038994-3"/>
    </source>
</evidence>
<dbReference type="InterPro" id="IPR011059">
    <property type="entry name" value="Metal-dep_hydrolase_composite"/>
</dbReference>
<dbReference type="InterPro" id="IPR006680">
    <property type="entry name" value="Amidohydro-rel"/>
</dbReference>
<name>A0A4S2F2Y4_9ACTN</name>
<dbReference type="SUPFAM" id="SSF51338">
    <property type="entry name" value="Composite domain of metallo-dependent hydrolases"/>
    <property type="match status" value="1"/>
</dbReference>
<dbReference type="InterPro" id="IPR032466">
    <property type="entry name" value="Metal_Hydrolase"/>
</dbReference>
<dbReference type="GO" id="GO:0046872">
    <property type="term" value="F:metal ion binding"/>
    <property type="evidence" value="ECO:0007669"/>
    <property type="project" value="UniProtKB-KW"/>
</dbReference>
<evidence type="ECO:0000256" key="3">
    <source>
        <dbReference type="ARBA" id="ARBA00018029"/>
    </source>
</evidence>
<evidence type="ECO:0000256" key="8">
    <source>
        <dbReference type="ARBA" id="ARBA00060590"/>
    </source>
</evidence>
<dbReference type="Proteomes" id="UP000310263">
    <property type="component" value="Unassembled WGS sequence"/>
</dbReference>
<evidence type="ECO:0000256" key="5">
    <source>
        <dbReference type="ARBA" id="ARBA00022801"/>
    </source>
</evidence>
<feature type="binding site" evidence="11">
    <location>
        <position position="138"/>
    </location>
    <ligand>
        <name>substrate</name>
    </ligand>
</feature>
<dbReference type="FunFam" id="3.20.20.140:FF:000004">
    <property type="entry name" value="N-acetylglucosamine-6-phosphate deacetylase"/>
    <property type="match status" value="1"/>
</dbReference>
<keyword evidence="15" id="KW-1185">Reference proteome</keyword>
<dbReference type="RefSeq" id="WP_136011953.1">
    <property type="nucleotide sequence ID" value="NZ_SRYE01000001.1"/>
</dbReference>
<dbReference type="Pfam" id="PF01979">
    <property type="entry name" value="Amidohydro_1"/>
    <property type="match status" value="1"/>
</dbReference>
<dbReference type="PIRSF" id="PIRSF038994">
    <property type="entry name" value="NagA"/>
    <property type="match status" value="1"/>
</dbReference>
<dbReference type="SUPFAM" id="SSF51556">
    <property type="entry name" value="Metallo-dependent hydrolases"/>
    <property type="match status" value="1"/>
</dbReference>
<evidence type="ECO:0000259" key="13">
    <source>
        <dbReference type="Pfam" id="PF01979"/>
    </source>
</evidence>
<feature type="domain" description="Amidohydrolase-related" evidence="13">
    <location>
        <begin position="50"/>
        <end position="378"/>
    </location>
</feature>
<evidence type="ECO:0000256" key="4">
    <source>
        <dbReference type="ARBA" id="ARBA00022723"/>
    </source>
</evidence>
<feature type="binding site" evidence="11">
    <location>
        <position position="225"/>
    </location>
    <ligand>
        <name>substrate</name>
    </ligand>
</feature>
<dbReference type="EC" id="3.5.1.25" evidence="2"/>
<dbReference type="GO" id="GO:0008448">
    <property type="term" value="F:N-acetylglucosamine-6-phosphate deacetylase activity"/>
    <property type="evidence" value="ECO:0007669"/>
    <property type="project" value="UniProtKB-EC"/>
</dbReference>
<dbReference type="NCBIfam" id="TIGR00221">
    <property type="entry name" value="nagA"/>
    <property type="match status" value="1"/>
</dbReference>
<evidence type="ECO:0000256" key="10">
    <source>
        <dbReference type="PIRSR" id="PIRSR038994-1"/>
    </source>
</evidence>
<comment type="similarity">
    <text evidence="1 9">Belongs to the metallo-dependent hydrolases superfamily. NagA family.</text>
</comment>